<feature type="transmembrane region" description="Helical" evidence="9">
    <location>
        <begin position="6"/>
        <end position="23"/>
    </location>
</feature>
<feature type="domain" description="3-deoxy-D-manno-octulosonic-acid transferase N-terminal" evidence="10">
    <location>
        <begin position="29"/>
        <end position="211"/>
    </location>
</feature>
<dbReference type="GO" id="GO:0005886">
    <property type="term" value="C:plasma membrane"/>
    <property type="evidence" value="ECO:0007669"/>
    <property type="project" value="UniProtKB-SubCell"/>
</dbReference>
<reference evidence="11 12" key="1">
    <citation type="submission" date="2017-09" db="EMBL/GenBank/DDBJ databases">
        <title>Depth-based differentiation of microbial function through sediment-hosted aquifers and enrichment of novel symbionts in the deep terrestrial subsurface.</title>
        <authorList>
            <person name="Probst A.J."/>
            <person name="Ladd B."/>
            <person name="Jarett J.K."/>
            <person name="Geller-Mcgrath D.E."/>
            <person name="Sieber C.M."/>
            <person name="Emerson J.B."/>
            <person name="Anantharaman K."/>
            <person name="Thomas B.C."/>
            <person name="Malmstrom R."/>
            <person name="Stieglmeier M."/>
            <person name="Klingl A."/>
            <person name="Woyke T."/>
            <person name="Ryan C.M."/>
            <person name="Banfield J.F."/>
        </authorList>
    </citation>
    <scope>NUCLEOTIDE SEQUENCE [LARGE SCALE GENOMIC DNA]</scope>
    <source>
        <strain evidence="11">CG07_land_8_20_14_0_80_42_15</strain>
    </source>
</reference>
<dbReference type="GO" id="GO:0009244">
    <property type="term" value="P:lipopolysaccharide core region biosynthetic process"/>
    <property type="evidence" value="ECO:0007669"/>
    <property type="project" value="UniProtKB-UniRule"/>
</dbReference>
<evidence type="ECO:0000313" key="11">
    <source>
        <dbReference type="EMBL" id="PIU41774.1"/>
    </source>
</evidence>
<dbReference type="GO" id="GO:0009245">
    <property type="term" value="P:lipid A biosynthetic process"/>
    <property type="evidence" value="ECO:0007669"/>
    <property type="project" value="TreeGrafter"/>
</dbReference>
<dbReference type="UniPathway" id="UPA00958"/>
<evidence type="ECO:0000256" key="9">
    <source>
        <dbReference type="RuleBase" id="RU365103"/>
    </source>
</evidence>
<evidence type="ECO:0000256" key="7">
    <source>
        <dbReference type="PIRSR" id="PIRSR639901-1"/>
    </source>
</evidence>
<keyword evidence="9" id="KW-1133">Transmembrane helix</keyword>
<keyword evidence="9" id="KW-0812">Transmembrane</keyword>
<keyword evidence="9" id="KW-0472">Membrane</keyword>
<comment type="function">
    <text evidence="9">Involved in lipopolysaccharide (LPS) biosynthesis. Catalyzes the transfer of 3-deoxy-D-manno-octulosonate (Kdo) residue(s) from CMP-Kdo to lipid IV(A), the tetraacyldisaccharide-1,4'-bisphosphate precursor of lipid A.</text>
</comment>
<feature type="active site" description="Proton acceptor" evidence="7">
    <location>
        <position position="60"/>
    </location>
</feature>
<gene>
    <name evidence="11" type="ORF">COS99_03690</name>
</gene>
<dbReference type="PANTHER" id="PTHR42755">
    <property type="entry name" value="3-DEOXY-MANNO-OCTULOSONATE CYTIDYLYLTRANSFERASE"/>
    <property type="match status" value="1"/>
</dbReference>
<keyword evidence="9" id="KW-1003">Cell membrane</keyword>
<keyword evidence="4 9" id="KW-0808">Transferase</keyword>
<dbReference type="Gene3D" id="3.40.50.2000">
    <property type="entry name" value="Glycogen Phosphorylase B"/>
    <property type="match status" value="1"/>
</dbReference>
<comment type="pathway">
    <text evidence="1 9">Bacterial outer membrane biogenesis; LPS core biosynthesis.</text>
</comment>
<dbReference type="AlphaFoldDB" id="A0A2J0KWS9"/>
<feature type="site" description="Transition state stabilizer" evidence="8">
    <location>
        <position position="208"/>
    </location>
</feature>
<dbReference type="Pfam" id="PF04413">
    <property type="entry name" value="Glycos_transf_N"/>
    <property type="match status" value="1"/>
</dbReference>
<feature type="site" description="Transition state stabilizer" evidence="8">
    <location>
        <position position="130"/>
    </location>
</feature>
<evidence type="ECO:0000256" key="3">
    <source>
        <dbReference type="ARBA" id="ARBA00019077"/>
    </source>
</evidence>
<proteinExistence type="inferred from homology"/>
<organism evidence="11 12">
    <name type="scientific">Candidatus Aquitaenariimonas noxiae</name>
    <dbReference type="NCBI Taxonomy" id="1974741"/>
    <lineage>
        <taxon>Bacteria</taxon>
        <taxon>Pseudomonadati</taxon>
        <taxon>Candidatus Omnitrophota</taxon>
        <taxon>Candidatus Aquitaenariimonas</taxon>
    </lineage>
</organism>
<comment type="caution">
    <text evidence="11">The sequence shown here is derived from an EMBL/GenBank/DDBJ whole genome shotgun (WGS) entry which is preliminary data.</text>
</comment>
<evidence type="ECO:0000256" key="8">
    <source>
        <dbReference type="PIRSR" id="PIRSR639901-2"/>
    </source>
</evidence>
<dbReference type="PANTHER" id="PTHR42755:SF1">
    <property type="entry name" value="3-DEOXY-D-MANNO-OCTULOSONIC ACID TRANSFERASE, MITOCHONDRIAL-RELATED"/>
    <property type="match status" value="1"/>
</dbReference>
<dbReference type="InterPro" id="IPR007507">
    <property type="entry name" value="Glycos_transf_N"/>
</dbReference>
<dbReference type="EC" id="2.4.99.12" evidence="2 9"/>
<protein>
    <recommendedName>
        <fullName evidence="3 9">3-deoxy-D-manno-octulosonic acid transferase</fullName>
        <shortName evidence="9">Kdo transferase</shortName>
        <ecNumber evidence="2 9">2.4.99.12</ecNumber>
    </recommendedName>
    <alternativeName>
        <fullName evidence="5 9">Lipid IV(A) 3-deoxy-D-manno-octulosonic acid transferase</fullName>
    </alternativeName>
</protein>
<evidence type="ECO:0000256" key="2">
    <source>
        <dbReference type="ARBA" id="ARBA00012621"/>
    </source>
</evidence>
<dbReference type="EMBL" id="PEWV01000034">
    <property type="protein sequence ID" value="PIU41774.1"/>
    <property type="molecule type" value="Genomic_DNA"/>
</dbReference>
<accession>A0A2J0KWS9</accession>
<sequence>MYILYDFVFLVFAIIYLPYLFLTKRYHSRLIERLGVFSRHFFRNLRGKQLIWLHAVSVGEVMAASSFIKDFKKNFPGHKLIISTVTKTGNQAADSIKGENDALIYFPLDLSFIVRRLLDKIEVKLFIIMETELWPNIVTELSKKGIPIVLMNGRLSERSFKAYGRVMFLLKNAFNKINLFCMQTTGDADRLKRLGIAEDKIKVTGNMKYDVAQVSLTPEEKARLRLSLGLDEDKKMLIAGSTHHGEDEIIVKAYVKLLKEFPSLRLLLAPRHVGRTPDIEEMVLQYSLKSQRFAFLGKGFNEVEVIILNVMGKLRDLYAVSDIVLMGGSLLPRYGGHNLLEPAAFKKPILFGPHMSNFKDMAGEFLARGAAAQAKNGEDIEELCKELITSPLKADKMGEAAFGIIEKNRGATLKNFQNIIDILVD</sequence>
<comment type="similarity">
    <text evidence="9">Belongs to the glycosyltransferase group 1 family.</text>
</comment>
<dbReference type="InterPro" id="IPR039901">
    <property type="entry name" value="Kdotransferase"/>
</dbReference>
<name>A0A2J0KWS9_9BACT</name>
<keyword evidence="9" id="KW-0448">Lipopolysaccharide biosynthesis</keyword>
<dbReference type="Gene3D" id="3.40.50.11720">
    <property type="entry name" value="3-Deoxy-D-manno-octulosonic-acid transferase, N-terminal domain"/>
    <property type="match status" value="1"/>
</dbReference>
<evidence type="ECO:0000256" key="5">
    <source>
        <dbReference type="ARBA" id="ARBA00031445"/>
    </source>
</evidence>
<dbReference type="Proteomes" id="UP000230052">
    <property type="component" value="Unassembled WGS sequence"/>
</dbReference>
<dbReference type="InterPro" id="IPR038107">
    <property type="entry name" value="Glycos_transf_N_sf"/>
</dbReference>
<dbReference type="GO" id="GO:0043842">
    <property type="term" value="F:Kdo transferase activity"/>
    <property type="evidence" value="ECO:0007669"/>
    <property type="project" value="UniProtKB-EC"/>
</dbReference>
<evidence type="ECO:0000259" key="10">
    <source>
        <dbReference type="Pfam" id="PF04413"/>
    </source>
</evidence>
<dbReference type="SUPFAM" id="SSF53756">
    <property type="entry name" value="UDP-Glycosyltransferase/glycogen phosphorylase"/>
    <property type="match status" value="1"/>
</dbReference>
<comment type="caution">
    <text evidence="9">Lacks conserved residue(s) required for the propagation of feature annotation.</text>
</comment>
<feature type="transmembrane region" description="Helical" evidence="9">
    <location>
        <begin position="50"/>
        <end position="68"/>
    </location>
</feature>
<evidence type="ECO:0000256" key="6">
    <source>
        <dbReference type="ARBA" id="ARBA00049183"/>
    </source>
</evidence>
<comment type="subcellular location">
    <subcellularLocation>
        <location evidence="9">Cell membrane</location>
    </subcellularLocation>
</comment>
<dbReference type="FunFam" id="3.40.50.11720:FF:000001">
    <property type="entry name" value="3-deoxy-D-manno-octulosonic acid transferase"/>
    <property type="match status" value="1"/>
</dbReference>
<comment type="catalytic activity">
    <reaction evidence="6 9">
        <text>lipid IVA (E. coli) + CMP-3-deoxy-beta-D-manno-octulosonate = alpha-Kdo-(2-&gt;6)-lipid IVA (E. coli) + CMP + H(+)</text>
        <dbReference type="Rhea" id="RHEA:28066"/>
        <dbReference type="ChEBI" id="CHEBI:15378"/>
        <dbReference type="ChEBI" id="CHEBI:58603"/>
        <dbReference type="ChEBI" id="CHEBI:60364"/>
        <dbReference type="ChEBI" id="CHEBI:60377"/>
        <dbReference type="ChEBI" id="CHEBI:85987"/>
        <dbReference type="EC" id="2.4.99.12"/>
    </reaction>
</comment>
<evidence type="ECO:0000313" key="12">
    <source>
        <dbReference type="Proteomes" id="UP000230052"/>
    </source>
</evidence>
<evidence type="ECO:0000256" key="1">
    <source>
        <dbReference type="ARBA" id="ARBA00004713"/>
    </source>
</evidence>
<evidence type="ECO:0000256" key="4">
    <source>
        <dbReference type="ARBA" id="ARBA00022679"/>
    </source>
</evidence>